<dbReference type="GO" id="GO:0006508">
    <property type="term" value="P:proteolysis"/>
    <property type="evidence" value="ECO:0007669"/>
    <property type="project" value="UniProtKB-KW"/>
</dbReference>
<dbReference type="PANTHER" id="PTHR11010:SF117">
    <property type="entry name" value="SERINE PROTEASE 16"/>
    <property type="match status" value="1"/>
</dbReference>
<accession>A0A7E4US66</accession>
<evidence type="ECO:0000256" key="5">
    <source>
        <dbReference type="ARBA" id="ARBA00023180"/>
    </source>
</evidence>
<keyword evidence="2" id="KW-0645">Protease</keyword>
<dbReference type="GO" id="GO:0070008">
    <property type="term" value="F:serine-type exopeptidase activity"/>
    <property type="evidence" value="ECO:0007669"/>
    <property type="project" value="InterPro"/>
</dbReference>
<sequence length="495" mass="55450">MRCLLALLVIATICAVQYAEARALLEMPIPRTSMIRDREWHSFVLEYNRPADLNSRVADQHFVQQLDHFDASNNKTWLQRFWYNDQWYKPGGPQFLMIGGEGTGSPLWVEGDDLTWILLAKEVGAAAFYLEHRFYGESQPTGDLKFESLKYLTSEQALADLNTFILAQNKVLNLTSPRWITFGGSYSGALSAWAREKYPDTVYAAVASSGPVQAVVDFTGYLDVVYNALHSYNPKCAESVHKGFLKINSLVTNSQGRDTLTKAFKTCTDLKNADKNGLYTFYDAIIGNYMGIVQNGRGYENIPELCKRQLGAESDFNGVVDVVHWSSQKECIADNYQTVIDNYKKAVFGTSSGDARSWLWQSCNEFGYFQSTDSDLVVHEFTGADIPVDFYVQQCADIFDASLDNSTVYANVEKTNSHYYGQKGYNGTRVVFPNGSNDPWHVLGVLNATNKEVYPILIDGANHCADMRPPFGSDPPSLTAARKAIRKHVLSWVNA</sequence>
<keyword evidence="7" id="KW-1185">Reference proteome</keyword>
<dbReference type="Pfam" id="PF05577">
    <property type="entry name" value="Peptidase_S28"/>
    <property type="match status" value="1"/>
</dbReference>
<protein>
    <submittedName>
        <fullName evidence="8">Serine protease K12H4.7</fullName>
    </submittedName>
</protein>
<evidence type="ECO:0000256" key="3">
    <source>
        <dbReference type="ARBA" id="ARBA00022729"/>
    </source>
</evidence>
<dbReference type="InterPro" id="IPR008758">
    <property type="entry name" value="Peptidase_S28"/>
</dbReference>
<dbReference type="Gene3D" id="3.40.50.1820">
    <property type="entry name" value="alpha/beta hydrolase"/>
    <property type="match status" value="1"/>
</dbReference>
<dbReference type="SUPFAM" id="SSF53474">
    <property type="entry name" value="alpha/beta-Hydrolases"/>
    <property type="match status" value="1"/>
</dbReference>
<reference evidence="8" key="2">
    <citation type="submission" date="2020-10" db="UniProtKB">
        <authorList>
            <consortium name="WormBaseParasite"/>
        </authorList>
    </citation>
    <scope>IDENTIFICATION</scope>
</reference>
<dbReference type="InterPro" id="IPR042269">
    <property type="entry name" value="Ser_carbopepase_S28_SKS"/>
</dbReference>
<keyword evidence="4" id="KW-0378">Hydrolase</keyword>
<keyword evidence="3 6" id="KW-0732">Signal</keyword>
<evidence type="ECO:0000313" key="7">
    <source>
        <dbReference type="Proteomes" id="UP000492821"/>
    </source>
</evidence>
<dbReference type="Proteomes" id="UP000492821">
    <property type="component" value="Unassembled WGS sequence"/>
</dbReference>
<keyword evidence="5" id="KW-0325">Glycoprotein</keyword>
<feature type="signal peptide" evidence="6">
    <location>
        <begin position="1"/>
        <end position="21"/>
    </location>
</feature>
<dbReference type="AlphaFoldDB" id="A0A7E4US66"/>
<dbReference type="GO" id="GO:0008239">
    <property type="term" value="F:dipeptidyl-peptidase activity"/>
    <property type="evidence" value="ECO:0007669"/>
    <property type="project" value="TreeGrafter"/>
</dbReference>
<evidence type="ECO:0000256" key="6">
    <source>
        <dbReference type="SAM" id="SignalP"/>
    </source>
</evidence>
<evidence type="ECO:0000256" key="2">
    <source>
        <dbReference type="ARBA" id="ARBA00022670"/>
    </source>
</evidence>
<evidence type="ECO:0000256" key="4">
    <source>
        <dbReference type="ARBA" id="ARBA00022801"/>
    </source>
</evidence>
<proteinExistence type="inferred from homology"/>
<dbReference type="WBParaSite" id="Pan_g11867.t1">
    <property type="protein sequence ID" value="Pan_g11867.t1"/>
    <property type="gene ID" value="Pan_g11867"/>
</dbReference>
<reference evidence="7" key="1">
    <citation type="journal article" date="2013" name="Genetics">
        <title>The draft genome and transcriptome of Panagrellus redivivus are shaped by the harsh demands of a free-living lifestyle.</title>
        <authorList>
            <person name="Srinivasan J."/>
            <person name="Dillman A.R."/>
            <person name="Macchietto M.G."/>
            <person name="Heikkinen L."/>
            <person name="Lakso M."/>
            <person name="Fracchia K.M."/>
            <person name="Antoshechkin I."/>
            <person name="Mortazavi A."/>
            <person name="Wong G."/>
            <person name="Sternberg P.W."/>
        </authorList>
    </citation>
    <scope>NUCLEOTIDE SEQUENCE [LARGE SCALE GENOMIC DNA]</scope>
    <source>
        <strain evidence="7">MT8872</strain>
    </source>
</reference>
<name>A0A7E4US66_PANRE</name>
<dbReference type="PANTHER" id="PTHR11010">
    <property type="entry name" value="PROTEASE S28 PRO-X CARBOXYPEPTIDASE-RELATED"/>
    <property type="match status" value="1"/>
</dbReference>
<organism evidence="7 8">
    <name type="scientific">Panagrellus redivivus</name>
    <name type="common">Microworm</name>
    <dbReference type="NCBI Taxonomy" id="6233"/>
    <lineage>
        <taxon>Eukaryota</taxon>
        <taxon>Metazoa</taxon>
        <taxon>Ecdysozoa</taxon>
        <taxon>Nematoda</taxon>
        <taxon>Chromadorea</taxon>
        <taxon>Rhabditida</taxon>
        <taxon>Tylenchina</taxon>
        <taxon>Panagrolaimomorpha</taxon>
        <taxon>Panagrolaimoidea</taxon>
        <taxon>Panagrolaimidae</taxon>
        <taxon>Panagrellus</taxon>
    </lineage>
</organism>
<evidence type="ECO:0000313" key="8">
    <source>
        <dbReference type="WBParaSite" id="Pan_g11867.t1"/>
    </source>
</evidence>
<dbReference type="Gene3D" id="1.20.120.980">
    <property type="entry name" value="Serine carboxypeptidase S28, SKS domain"/>
    <property type="match status" value="1"/>
</dbReference>
<dbReference type="InterPro" id="IPR029058">
    <property type="entry name" value="AB_hydrolase_fold"/>
</dbReference>
<feature type="chain" id="PRO_5028797715" evidence="6">
    <location>
        <begin position="22"/>
        <end position="495"/>
    </location>
</feature>
<evidence type="ECO:0000256" key="1">
    <source>
        <dbReference type="ARBA" id="ARBA00011079"/>
    </source>
</evidence>
<comment type="similarity">
    <text evidence="1">Belongs to the peptidase S28 family.</text>
</comment>